<proteinExistence type="predicted"/>
<gene>
    <name evidence="3" type="ORF">MUY27_11120</name>
</gene>
<dbReference type="PANTHER" id="PTHR33371:SF4">
    <property type="entry name" value="INTERMEMBRANE PHOSPHOLIPID TRANSPORT SYSTEM BINDING PROTEIN MLAD"/>
    <property type="match status" value="1"/>
</dbReference>
<dbReference type="AlphaFoldDB" id="A0A9X1X7Z1"/>
<evidence type="ECO:0000313" key="4">
    <source>
        <dbReference type="Proteomes" id="UP001139450"/>
    </source>
</evidence>
<evidence type="ECO:0000313" key="3">
    <source>
        <dbReference type="EMBL" id="MCJ8210259.1"/>
    </source>
</evidence>
<evidence type="ECO:0000256" key="1">
    <source>
        <dbReference type="SAM" id="Phobius"/>
    </source>
</evidence>
<keyword evidence="1" id="KW-0472">Membrane</keyword>
<dbReference type="Proteomes" id="UP001139450">
    <property type="component" value="Unassembled WGS sequence"/>
</dbReference>
<sequence>MDRDENKRAITVGIFIALGVVIFIVGVLTYGNQKKSFSNGVHISAVFSDVNGLMKGNNIWFSGVRVGTISGLKFIGTARVLVTMNIDRTAQPYIHRNSSARISSEGFIGNKLIVIDGGTADAPMIQEGDQLAVQKLMSTEDIMNTLQKNNQNLLAITSDFKKLSSNMVQGKGLAGQLLADTVMARQFRSVVNNLERTTASTARMAQQFGIYGAKLNSKDGLANKLVTDTATFKQLQQAVSQLNQTTTKANTFVENLNKASDKLNSTDNALGVLLNDKKAATQVQSTLGYLQQSSVKLNDDLEAAQHNFLLKGFFKKREKAKEDSIKRANQGKQ</sequence>
<comment type="caution">
    <text evidence="3">The sequence shown here is derived from an EMBL/GenBank/DDBJ whole genome shotgun (WGS) entry which is preliminary data.</text>
</comment>
<dbReference type="EMBL" id="JALJEJ010000004">
    <property type="protein sequence ID" value="MCJ8210259.1"/>
    <property type="molecule type" value="Genomic_DNA"/>
</dbReference>
<keyword evidence="4" id="KW-1185">Reference proteome</keyword>
<dbReference type="PANTHER" id="PTHR33371">
    <property type="entry name" value="INTERMEMBRANE PHOSPHOLIPID TRANSPORT SYSTEM BINDING PROTEIN MLAD-RELATED"/>
    <property type="match status" value="1"/>
</dbReference>
<dbReference type="RefSeq" id="WP_245130096.1">
    <property type="nucleotide sequence ID" value="NZ_JALJEJ010000004.1"/>
</dbReference>
<dbReference type="InterPro" id="IPR052336">
    <property type="entry name" value="MlaD_Phospholipid_Transporter"/>
</dbReference>
<evidence type="ECO:0000259" key="2">
    <source>
        <dbReference type="Pfam" id="PF02470"/>
    </source>
</evidence>
<keyword evidence="1" id="KW-1133">Transmembrane helix</keyword>
<feature type="domain" description="Mce/MlaD" evidence="2">
    <location>
        <begin position="40"/>
        <end position="118"/>
    </location>
</feature>
<organism evidence="3 4">
    <name type="scientific">Mucilaginibacter straminoryzae</name>
    <dbReference type="NCBI Taxonomy" id="2932774"/>
    <lineage>
        <taxon>Bacteria</taxon>
        <taxon>Pseudomonadati</taxon>
        <taxon>Bacteroidota</taxon>
        <taxon>Sphingobacteriia</taxon>
        <taxon>Sphingobacteriales</taxon>
        <taxon>Sphingobacteriaceae</taxon>
        <taxon>Mucilaginibacter</taxon>
    </lineage>
</organism>
<accession>A0A9X1X7Z1</accession>
<dbReference type="Pfam" id="PF02470">
    <property type="entry name" value="MlaD"/>
    <property type="match status" value="1"/>
</dbReference>
<keyword evidence="1" id="KW-0812">Transmembrane</keyword>
<protein>
    <submittedName>
        <fullName evidence="3">MlaD family protein</fullName>
    </submittedName>
</protein>
<reference evidence="3" key="1">
    <citation type="submission" date="2022-04" db="EMBL/GenBank/DDBJ databases">
        <title>Mucilaginibacter sp. RS28 isolated from freshwater.</title>
        <authorList>
            <person name="Ko S.-R."/>
        </authorList>
    </citation>
    <scope>NUCLEOTIDE SEQUENCE</scope>
    <source>
        <strain evidence="3">RS28</strain>
    </source>
</reference>
<dbReference type="InterPro" id="IPR003399">
    <property type="entry name" value="Mce/MlaD"/>
</dbReference>
<name>A0A9X1X7Z1_9SPHI</name>
<feature type="transmembrane region" description="Helical" evidence="1">
    <location>
        <begin position="12"/>
        <end position="31"/>
    </location>
</feature>